<evidence type="ECO:0008006" key="4">
    <source>
        <dbReference type="Google" id="ProtNLM"/>
    </source>
</evidence>
<evidence type="ECO:0000313" key="2">
    <source>
        <dbReference type="EMBL" id="GAA3008205.1"/>
    </source>
</evidence>
<keyword evidence="1" id="KW-0732">Signal</keyword>
<feature type="signal peptide" evidence="1">
    <location>
        <begin position="1"/>
        <end position="26"/>
    </location>
</feature>
<sequence>MKRKKLFGVVMVSALLLSACTTGDKAKSGEKEENDEQEFNLSIVQEMPSADLSLAMDTISFTALNNVYEGIYRLDENNDPQPAAAAEMAEVSEDGLTYNIKLT</sequence>
<reference evidence="2 3" key="1">
    <citation type="journal article" date="2019" name="Int. J. Syst. Evol. Microbiol.">
        <title>The Global Catalogue of Microorganisms (GCM) 10K type strain sequencing project: providing services to taxonomists for standard genome sequencing and annotation.</title>
        <authorList>
            <consortium name="The Broad Institute Genomics Platform"/>
            <consortium name="The Broad Institute Genome Sequencing Center for Infectious Disease"/>
            <person name="Wu L."/>
            <person name="Ma J."/>
        </authorList>
    </citation>
    <scope>NUCLEOTIDE SEQUENCE [LARGE SCALE GENOMIC DNA]</scope>
    <source>
        <strain evidence="2 3">JCM 8736</strain>
    </source>
</reference>
<keyword evidence="3" id="KW-1185">Reference proteome</keyword>
<accession>A0ABN3XY72</accession>
<feature type="chain" id="PRO_5047161022" description="Peptide ABC transporter substrate-binding protein" evidence="1">
    <location>
        <begin position="27"/>
        <end position="103"/>
    </location>
</feature>
<name>A0ABN3XY72_9ENTE</name>
<dbReference type="Proteomes" id="UP001501577">
    <property type="component" value="Unassembled WGS sequence"/>
</dbReference>
<dbReference type="Gene3D" id="3.40.190.10">
    <property type="entry name" value="Periplasmic binding protein-like II"/>
    <property type="match status" value="1"/>
</dbReference>
<proteinExistence type="predicted"/>
<evidence type="ECO:0000313" key="3">
    <source>
        <dbReference type="Proteomes" id="UP001501577"/>
    </source>
</evidence>
<gene>
    <name evidence="2" type="ORF">GCM10019998_00320</name>
</gene>
<protein>
    <recommendedName>
        <fullName evidence="4">Peptide ABC transporter substrate-binding protein</fullName>
    </recommendedName>
</protein>
<dbReference type="Gene3D" id="3.90.76.10">
    <property type="entry name" value="Dipeptide-binding Protein, Domain 1"/>
    <property type="match status" value="1"/>
</dbReference>
<dbReference type="PROSITE" id="PS51257">
    <property type="entry name" value="PROKAR_LIPOPROTEIN"/>
    <property type="match status" value="1"/>
</dbReference>
<evidence type="ECO:0000256" key="1">
    <source>
        <dbReference type="SAM" id="SignalP"/>
    </source>
</evidence>
<comment type="caution">
    <text evidence="2">The sequence shown here is derived from an EMBL/GenBank/DDBJ whole genome shotgun (WGS) entry which is preliminary data.</text>
</comment>
<organism evidence="2 3">
    <name type="scientific">Tetragenococcus solitarius</name>
    <dbReference type="NCBI Taxonomy" id="71453"/>
    <lineage>
        <taxon>Bacteria</taxon>
        <taxon>Bacillati</taxon>
        <taxon>Bacillota</taxon>
        <taxon>Bacilli</taxon>
        <taxon>Lactobacillales</taxon>
        <taxon>Enterococcaceae</taxon>
        <taxon>Tetragenococcus</taxon>
    </lineage>
</organism>
<dbReference type="SUPFAM" id="SSF53850">
    <property type="entry name" value="Periplasmic binding protein-like II"/>
    <property type="match status" value="1"/>
</dbReference>
<dbReference type="EMBL" id="BAAAXQ010000004">
    <property type="protein sequence ID" value="GAA3008205.1"/>
    <property type="molecule type" value="Genomic_DNA"/>
</dbReference>